<keyword evidence="3 4" id="KW-0546">Nucleotide metabolism</keyword>
<gene>
    <name evidence="5" type="primary">maf</name>
    <name evidence="5" type="ORF">F3W81_15105</name>
</gene>
<dbReference type="PANTHER" id="PTHR43213:SF5">
    <property type="entry name" value="BIFUNCTIONAL DTTP_UTP PYROPHOSPHATASE_METHYLTRANSFERASE PROTEIN-RELATED"/>
    <property type="match status" value="1"/>
</dbReference>
<comment type="catalytic activity">
    <reaction evidence="4">
        <text>a 2'-deoxyribonucleoside 5'-triphosphate + H2O = a 2'-deoxyribonucleoside 5'-phosphate + diphosphate + H(+)</text>
        <dbReference type="Rhea" id="RHEA:44644"/>
        <dbReference type="ChEBI" id="CHEBI:15377"/>
        <dbReference type="ChEBI" id="CHEBI:15378"/>
        <dbReference type="ChEBI" id="CHEBI:33019"/>
        <dbReference type="ChEBI" id="CHEBI:61560"/>
        <dbReference type="ChEBI" id="CHEBI:65317"/>
        <dbReference type="EC" id="3.6.1.9"/>
    </reaction>
</comment>
<dbReference type="AlphaFoldDB" id="A0A7L9WP73"/>
<dbReference type="GO" id="GO:0047429">
    <property type="term" value="F:nucleoside triphosphate diphosphatase activity"/>
    <property type="evidence" value="ECO:0007669"/>
    <property type="project" value="UniProtKB-EC"/>
</dbReference>
<evidence type="ECO:0000256" key="2">
    <source>
        <dbReference type="ARBA" id="ARBA00022801"/>
    </source>
</evidence>
<dbReference type="PANTHER" id="PTHR43213">
    <property type="entry name" value="BIFUNCTIONAL DTTP/UTP PYROPHOSPHATASE/METHYLTRANSFERASE PROTEIN-RELATED"/>
    <property type="match status" value="1"/>
</dbReference>
<comment type="caution">
    <text evidence="4">Lacks conserved residue(s) required for the propagation of feature annotation.</text>
</comment>
<evidence type="ECO:0000313" key="6">
    <source>
        <dbReference type="Proteomes" id="UP000594118"/>
    </source>
</evidence>
<dbReference type="CDD" id="cd00555">
    <property type="entry name" value="Maf"/>
    <property type="match status" value="1"/>
</dbReference>
<dbReference type="KEGG" id="pshq:F3W81_15105"/>
<reference evidence="5 6" key="1">
    <citation type="submission" date="2019-10" db="EMBL/GenBank/DDBJ databases">
        <title>Pseudopuniceibacterium sp. HQ09 islated from Antarctica.</title>
        <authorList>
            <person name="Liao L."/>
            <person name="Su S."/>
            <person name="Chen B."/>
            <person name="Yu Y."/>
        </authorList>
    </citation>
    <scope>NUCLEOTIDE SEQUENCE [LARGE SCALE GENOMIC DNA]</scope>
    <source>
        <strain evidence="5 6">HQ09</strain>
    </source>
</reference>
<proteinExistence type="inferred from homology"/>
<comment type="similarity">
    <text evidence="4">Belongs to the Maf family.</text>
</comment>
<dbReference type="EC" id="3.6.1.9" evidence="4"/>
<name>A0A7L9WP73_9RHOB</name>
<dbReference type="GO" id="GO:0009117">
    <property type="term" value="P:nucleotide metabolic process"/>
    <property type="evidence" value="ECO:0007669"/>
    <property type="project" value="UniProtKB-KW"/>
</dbReference>
<dbReference type="EMBL" id="CP045201">
    <property type="protein sequence ID" value="QOL82039.1"/>
    <property type="molecule type" value="Genomic_DNA"/>
</dbReference>
<dbReference type="InterPro" id="IPR003697">
    <property type="entry name" value="Maf-like"/>
</dbReference>
<organism evidence="5 6">
    <name type="scientific">Pseudooceanicola spongiae</name>
    <dbReference type="NCBI Taxonomy" id="2613965"/>
    <lineage>
        <taxon>Bacteria</taxon>
        <taxon>Pseudomonadati</taxon>
        <taxon>Pseudomonadota</taxon>
        <taxon>Alphaproteobacteria</taxon>
        <taxon>Rhodobacterales</taxon>
        <taxon>Paracoccaceae</taxon>
        <taxon>Pseudooceanicola</taxon>
    </lineage>
</organism>
<dbReference type="Pfam" id="PF02545">
    <property type="entry name" value="Maf"/>
    <property type="match status" value="1"/>
</dbReference>
<accession>A0A7L9WP73</accession>
<dbReference type="Gene3D" id="3.90.950.10">
    <property type="match status" value="1"/>
</dbReference>
<comment type="catalytic activity">
    <reaction evidence="4">
        <text>a ribonucleoside 5'-triphosphate + H2O = a ribonucleoside 5'-phosphate + diphosphate + H(+)</text>
        <dbReference type="Rhea" id="RHEA:23996"/>
        <dbReference type="ChEBI" id="CHEBI:15377"/>
        <dbReference type="ChEBI" id="CHEBI:15378"/>
        <dbReference type="ChEBI" id="CHEBI:33019"/>
        <dbReference type="ChEBI" id="CHEBI:58043"/>
        <dbReference type="ChEBI" id="CHEBI:61557"/>
        <dbReference type="EC" id="3.6.1.9"/>
    </reaction>
</comment>
<feature type="active site" description="Proton acceptor" evidence="4">
    <location>
        <position position="76"/>
    </location>
</feature>
<protein>
    <recommendedName>
        <fullName evidence="4">Nucleoside triphosphate pyrophosphatase</fullName>
        <ecNumber evidence="4">3.6.1.9</ecNumber>
    </recommendedName>
    <alternativeName>
        <fullName evidence="4">Nucleotide pyrophosphatase</fullName>
        <shortName evidence="4">Nucleotide PPase</shortName>
    </alternativeName>
</protein>
<evidence type="ECO:0000313" key="5">
    <source>
        <dbReference type="EMBL" id="QOL82039.1"/>
    </source>
</evidence>
<dbReference type="GO" id="GO:0005737">
    <property type="term" value="C:cytoplasm"/>
    <property type="evidence" value="ECO:0007669"/>
    <property type="project" value="UniProtKB-SubCell"/>
</dbReference>
<evidence type="ECO:0000256" key="3">
    <source>
        <dbReference type="ARBA" id="ARBA00023080"/>
    </source>
</evidence>
<keyword evidence="4" id="KW-0963">Cytoplasm</keyword>
<dbReference type="PIRSF" id="PIRSF006305">
    <property type="entry name" value="Maf"/>
    <property type="match status" value="1"/>
</dbReference>
<dbReference type="InterPro" id="IPR029001">
    <property type="entry name" value="ITPase-like_fam"/>
</dbReference>
<sequence length="199" mass="21779">MQHSIILASGSSIRAELLQRAGVSFSVMKPRVDEEMIKSAMLAEGESPRNIADALAQAKAEKVSMKEPSAFIIGCDQVLAFDGRILSKPESSDDAGAQLRTLSGKTHELFTAAVICQDGRAIWRKVSDVRMTMRPISDSYLDSYISRNWPEISHACGSYQVEAEGSRLFSKIDGDHFAVMGLPLLEILDYLALRGVIDS</sequence>
<comment type="subcellular location">
    <subcellularLocation>
        <location evidence="4">Cytoplasm</location>
    </subcellularLocation>
</comment>
<dbReference type="SUPFAM" id="SSF52972">
    <property type="entry name" value="ITPase-like"/>
    <property type="match status" value="1"/>
</dbReference>
<comment type="cofactor">
    <cofactor evidence="1 4">
        <name>a divalent metal cation</name>
        <dbReference type="ChEBI" id="CHEBI:60240"/>
    </cofactor>
</comment>
<evidence type="ECO:0000256" key="1">
    <source>
        <dbReference type="ARBA" id="ARBA00001968"/>
    </source>
</evidence>
<dbReference type="Proteomes" id="UP000594118">
    <property type="component" value="Chromosome"/>
</dbReference>
<keyword evidence="2 4" id="KW-0378">Hydrolase</keyword>
<evidence type="ECO:0000256" key="4">
    <source>
        <dbReference type="HAMAP-Rule" id="MF_00528"/>
    </source>
</evidence>
<keyword evidence="6" id="KW-1185">Reference proteome</keyword>
<dbReference type="HAMAP" id="MF_00528">
    <property type="entry name" value="Maf"/>
    <property type="match status" value="1"/>
</dbReference>
<comment type="function">
    <text evidence="4">Nucleoside triphosphate pyrophosphatase. May have a dual role in cell division arrest and in preventing the incorporation of modified nucleotides into cellular nucleic acids.</text>
</comment>
<dbReference type="NCBIfam" id="TIGR00172">
    <property type="entry name" value="maf"/>
    <property type="match status" value="1"/>
</dbReference>
<dbReference type="RefSeq" id="WP_193079954.1">
    <property type="nucleotide sequence ID" value="NZ_CP045201.1"/>
</dbReference>